<dbReference type="AlphaFoldDB" id="A0A0F9A065"/>
<reference evidence="1" key="1">
    <citation type="journal article" date="2015" name="Nature">
        <title>Complex archaea that bridge the gap between prokaryotes and eukaryotes.</title>
        <authorList>
            <person name="Spang A."/>
            <person name="Saw J.H."/>
            <person name="Jorgensen S.L."/>
            <person name="Zaremba-Niedzwiedzka K."/>
            <person name="Martijn J."/>
            <person name="Lind A.E."/>
            <person name="van Eijk R."/>
            <person name="Schleper C."/>
            <person name="Guy L."/>
            <person name="Ettema T.J."/>
        </authorList>
    </citation>
    <scope>NUCLEOTIDE SEQUENCE</scope>
</reference>
<dbReference type="EMBL" id="LAZR01045176">
    <property type="protein sequence ID" value="KKK99508.1"/>
    <property type="molecule type" value="Genomic_DNA"/>
</dbReference>
<organism evidence="1">
    <name type="scientific">marine sediment metagenome</name>
    <dbReference type="NCBI Taxonomy" id="412755"/>
    <lineage>
        <taxon>unclassified sequences</taxon>
        <taxon>metagenomes</taxon>
        <taxon>ecological metagenomes</taxon>
    </lineage>
</organism>
<evidence type="ECO:0000313" key="1">
    <source>
        <dbReference type="EMBL" id="KKK99508.1"/>
    </source>
</evidence>
<sequence length="50" mass="5587">MGCSDKNLEAATRILQSLFCGISLLYQKACTEEAMKIKLKQETPEPPEVE</sequence>
<protein>
    <submittedName>
        <fullName evidence="1">Uncharacterized protein</fullName>
    </submittedName>
</protein>
<gene>
    <name evidence="1" type="ORF">LCGC14_2632090</name>
</gene>
<comment type="caution">
    <text evidence="1">The sequence shown here is derived from an EMBL/GenBank/DDBJ whole genome shotgun (WGS) entry which is preliminary data.</text>
</comment>
<proteinExistence type="predicted"/>
<name>A0A0F9A065_9ZZZZ</name>
<accession>A0A0F9A065</accession>